<feature type="transmembrane region" description="Helical" evidence="1">
    <location>
        <begin position="58"/>
        <end position="78"/>
    </location>
</feature>
<comment type="caution">
    <text evidence="3">The sequence shown here is derived from an EMBL/GenBank/DDBJ whole genome shotgun (WGS) entry which is preliminary data.</text>
</comment>
<evidence type="ECO:0000313" key="2">
    <source>
        <dbReference type="EMBL" id="MDI5962366.1"/>
    </source>
</evidence>
<dbReference type="EMBL" id="JAAGKO020000006">
    <property type="protein sequence ID" value="MDI5962366.1"/>
    <property type="molecule type" value="Genomic_DNA"/>
</dbReference>
<evidence type="ECO:0000256" key="1">
    <source>
        <dbReference type="SAM" id="Phobius"/>
    </source>
</evidence>
<evidence type="ECO:0000313" key="4">
    <source>
        <dbReference type="Proteomes" id="UP001156398"/>
    </source>
</evidence>
<proteinExistence type="predicted"/>
<feature type="transmembrane region" description="Helical" evidence="1">
    <location>
        <begin position="126"/>
        <end position="145"/>
    </location>
</feature>
<feature type="transmembrane region" description="Helical" evidence="1">
    <location>
        <begin position="99"/>
        <end position="120"/>
    </location>
</feature>
<feature type="transmembrane region" description="Helical" evidence="1">
    <location>
        <begin position="33"/>
        <end position="52"/>
    </location>
</feature>
<dbReference type="AlphaFoldDB" id="A0AA90GTP9"/>
<accession>A0AA90GTP9</accession>
<sequence>MSDRPTADEAARALDDVDRRRSQTFDSVGESRWVGVVFGVAIFLFLAAPDFFGQGVTVWTSWAFTAIVVLYSVMLRSRRGAAVLGRRTRLRRQEVSPRFALYHRVVIAAVLVVGLVSLFVPHPHLAVPYLRTIVGALLGGALIVFGPSLQTGLLSLARGGGNAHGSR</sequence>
<gene>
    <name evidence="2" type="ORF">POF43_006490</name>
    <name evidence="3" type="ORF">POF50_000665</name>
</gene>
<reference evidence="3 4" key="1">
    <citation type="submission" date="2023-05" db="EMBL/GenBank/DDBJ databases">
        <title>Streptantibioticus silvisoli sp. nov., acidotolerant actinomycetes 1 from pine litter.</title>
        <authorList>
            <person name="Swiecimska M."/>
            <person name="Golinska P."/>
            <person name="Sangal V."/>
            <person name="Wachnowicz B."/>
            <person name="Goodfellow M."/>
        </authorList>
    </citation>
    <scope>NUCLEOTIDE SEQUENCE</scope>
    <source>
        <strain evidence="3">SL13</strain>
        <strain evidence="2 4">SL54</strain>
    </source>
</reference>
<protein>
    <submittedName>
        <fullName evidence="3">Uncharacterized protein</fullName>
    </submittedName>
</protein>
<dbReference type="RefSeq" id="WP_271313656.1">
    <property type="nucleotide sequence ID" value="NZ_JAAGKO020000006.1"/>
</dbReference>
<keyword evidence="4" id="KW-1185">Reference proteome</keyword>
<evidence type="ECO:0000313" key="3">
    <source>
        <dbReference type="EMBL" id="MDI5967878.1"/>
    </source>
</evidence>
<dbReference type="EMBL" id="JABXJJ020000001">
    <property type="protein sequence ID" value="MDI5967878.1"/>
    <property type="molecule type" value="Genomic_DNA"/>
</dbReference>
<keyword evidence="1" id="KW-0472">Membrane</keyword>
<keyword evidence="1" id="KW-0812">Transmembrane</keyword>
<keyword evidence="1" id="KW-1133">Transmembrane helix</keyword>
<dbReference type="Proteomes" id="UP001156398">
    <property type="component" value="Unassembled WGS sequence"/>
</dbReference>
<organism evidence="3">
    <name type="scientific">Streptantibioticus silvisoli</name>
    <dbReference type="NCBI Taxonomy" id="2705255"/>
    <lineage>
        <taxon>Bacteria</taxon>
        <taxon>Bacillati</taxon>
        <taxon>Actinomycetota</taxon>
        <taxon>Actinomycetes</taxon>
        <taxon>Kitasatosporales</taxon>
        <taxon>Streptomycetaceae</taxon>
        <taxon>Streptantibioticus</taxon>
    </lineage>
</organism>
<name>A0AA90GTP9_9ACTN</name>